<dbReference type="Gene3D" id="3.40.50.720">
    <property type="entry name" value="NAD(P)-binding Rossmann-like Domain"/>
    <property type="match status" value="1"/>
</dbReference>
<gene>
    <name evidence="14" type="ORF">F4Y08_17190</name>
</gene>
<dbReference type="GO" id="GO:0048040">
    <property type="term" value="F:UDP-glucuronate decarboxylase activity"/>
    <property type="evidence" value="ECO:0007669"/>
    <property type="project" value="TreeGrafter"/>
</dbReference>
<dbReference type="GO" id="GO:0042732">
    <property type="term" value="P:D-xylose metabolic process"/>
    <property type="evidence" value="ECO:0007669"/>
    <property type="project" value="InterPro"/>
</dbReference>
<dbReference type="PANTHER" id="PTHR43078:SF6">
    <property type="entry name" value="UDP-GLUCURONIC ACID DECARBOXYLASE 1"/>
    <property type="match status" value="1"/>
</dbReference>
<keyword evidence="10" id="KW-0325">Glycoprotein</keyword>
<keyword evidence="8" id="KW-0333">Golgi apparatus</keyword>
<comment type="cofactor">
    <cofactor evidence="1">
        <name>NAD(+)</name>
        <dbReference type="ChEBI" id="CHEBI:57540"/>
    </cofactor>
</comment>
<evidence type="ECO:0000256" key="6">
    <source>
        <dbReference type="ARBA" id="ARBA00022989"/>
    </source>
</evidence>
<keyword evidence="4" id="KW-0210">Decarboxylase</keyword>
<evidence type="ECO:0000256" key="4">
    <source>
        <dbReference type="ARBA" id="ARBA00022793"/>
    </source>
</evidence>
<evidence type="ECO:0000256" key="8">
    <source>
        <dbReference type="ARBA" id="ARBA00023034"/>
    </source>
</evidence>
<keyword evidence="9" id="KW-0472">Membrane</keyword>
<sequence>MRALVCGAAGFVGSHLVARLLDDGWQVLGVDSFLTGNLRRNLGPVLDRPEFEFLEADIVRSLAVDGPLDAVFHLASPASPVDFLSLQLEILRVHSHGMWNLLELARARGARFLYTSSSEVYGDPEVHPQREDYVGHVDPIGTRSCYDEGKRFGEALVMAYHRRHGLQTSIARLFNTYGPHMRPDDGRVIPSFVSSALRGEPACIFGDGTQTRSFCYVEDTIEGLCRLLNSDLREPVNLGNPDERTILELAEIINDLAGNEADCVFHELPHADDPKRRQPDITRARRHLGWEPRVSLLDGLDQTVGWFRQVLDKGLNEPV</sequence>
<keyword evidence="6" id="KW-1133">Transmembrane helix</keyword>
<dbReference type="SUPFAM" id="SSF51735">
    <property type="entry name" value="NAD(P)-binding Rossmann-fold domains"/>
    <property type="match status" value="1"/>
</dbReference>
<keyword evidence="7" id="KW-0520">NAD</keyword>
<evidence type="ECO:0000256" key="9">
    <source>
        <dbReference type="ARBA" id="ARBA00023136"/>
    </source>
</evidence>
<dbReference type="GO" id="GO:0070403">
    <property type="term" value="F:NAD+ binding"/>
    <property type="evidence" value="ECO:0007669"/>
    <property type="project" value="InterPro"/>
</dbReference>
<keyword evidence="5" id="KW-0735">Signal-anchor</keyword>
<keyword evidence="11" id="KW-0456">Lyase</keyword>
<dbReference type="InterPro" id="IPR036291">
    <property type="entry name" value="NAD(P)-bd_dom_sf"/>
</dbReference>
<comment type="caution">
    <text evidence="14">The sequence shown here is derived from an EMBL/GenBank/DDBJ whole genome shotgun (WGS) entry which is preliminary data.</text>
</comment>
<accession>A0A6B1DYX5</accession>
<evidence type="ECO:0000256" key="10">
    <source>
        <dbReference type="ARBA" id="ARBA00023180"/>
    </source>
</evidence>
<dbReference type="FunFam" id="3.40.50.720:FF:000065">
    <property type="entry name" value="UDP-glucuronic acid decarboxylase 1"/>
    <property type="match status" value="1"/>
</dbReference>
<organism evidence="14">
    <name type="scientific">Caldilineaceae bacterium SB0662_bin_9</name>
    <dbReference type="NCBI Taxonomy" id="2605258"/>
    <lineage>
        <taxon>Bacteria</taxon>
        <taxon>Bacillati</taxon>
        <taxon>Chloroflexota</taxon>
        <taxon>Caldilineae</taxon>
        <taxon>Caldilineales</taxon>
        <taxon>Caldilineaceae</taxon>
    </lineage>
</organism>
<evidence type="ECO:0000256" key="3">
    <source>
        <dbReference type="ARBA" id="ARBA00022692"/>
    </source>
</evidence>
<keyword evidence="3" id="KW-0812">Transmembrane</keyword>
<protein>
    <submittedName>
        <fullName evidence="14">NAD-dependent epimerase/dehydratase family protein</fullName>
    </submittedName>
</protein>
<proteinExistence type="predicted"/>
<evidence type="ECO:0000256" key="12">
    <source>
        <dbReference type="ARBA" id="ARBA00037859"/>
    </source>
</evidence>
<dbReference type="EMBL" id="VXPY01000122">
    <property type="protein sequence ID" value="MYD92037.1"/>
    <property type="molecule type" value="Genomic_DNA"/>
</dbReference>
<evidence type="ECO:0000256" key="11">
    <source>
        <dbReference type="ARBA" id="ARBA00023239"/>
    </source>
</evidence>
<dbReference type="InterPro" id="IPR001509">
    <property type="entry name" value="Epimerase_deHydtase"/>
</dbReference>
<evidence type="ECO:0000256" key="2">
    <source>
        <dbReference type="ARBA" id="ARBA00004323"/>
    </source>
</evidence>
<evidence type="ECO:0000256" key="7">
    <source>
        <dbReference type="ARBA" id="ARBA00023027"/>
    </source>
</evidence>
<dbReference type="InterPro" id="IPR044516">
    <property type="entry name" value="UXS-like"/>
</dbReference>
<evidence type="ECO:0000259" key="13">
    <source>
        <dbReference type="Pfam" id="PF01370"/>
    </source>
</evidence>
<dbReference type="Pfam" id="PF01370">
    <property type="entry name" value="Epimerase"/>
    <property type="match status" value="1"/>
</dbReference>
<reference evidence="14" key="1">
    <citation type="submission" date="2019-09" db="EMBL/GenBank/DDBJ databases">
        <title>Characterisation of the sponge microbiome using genome-centric metagenomics.</title>
        <authorList>
            <person name="Engelberts J.P."/>
            <person name="Robbins S.J."/>
            <person name="De Goeij J.M."/>
            <person name="Aranda M."/>
            <person name="Bell S.C."/>
            <person name="Webster N.S."/>
        </authorList>
    </citation>
    <scope>NUCLEOTIDE SEQUENCE</scope>
    <source>
        <strain evidence="14">SB0662_bin_9</strain>
    </source>
</reference>
<dbReference type="AlphaFoldDB" id="A0A6B1DYX5"/>
<dbReference type="PANTHER" id="PTHR43078">
    <property type="entry name" value="UDP-GLUCURONIC ACID DECARBOXYLASE-RELATED"/>
    <property type="match status" value="1"/>
</dbReference>
<evidence type="ECO:0000256" key="1">
    <source>
        <dbReference type="ARBA" id="ARBA00001911"/>
    </source>
</evidence>
<feature type="domain" description="NAD-dependent epimerase/dehydratase" evidence="13">
    <location>
        <begin position="3"/>
        <end position="239"/>
    </location>
</feature>
<dbReference type="GO" id="GO:0005737">
    <property type="term" value="C:cytoplasm"/>
    <property type="evidence" value="ECO:0007669"/>
    <property type="project" value="TreeGrafter"/>
</dbReference>
<evidence type="ECO:0000313" key="14">
    <source>
        <dbReference type="EMBL" id="MYD92037.1"/>
    </source>
</evidence>
<name>A0A6B1DYX5_9CHLR</name>
<comment type="subcellular location">
    <subcellularLocation>
        <location evidence="2">Golgi apparatus membrane</location>
        <topology evidence="2">Single-pass type II membrane protein</topology>
    </subcellularLocation>
    <subcellularLocation>
        <location evidence="12">Golgi apparatus</location>
        <location evidence="12">Golgi stack membrane</location>
    </subcellularLocation>
</comment>
<evidence type="ECO:0000256" key="5">
    <source>
        <dbReference type="ARBA" id="ARBA00022968"/>
    </source>
</evidence>